<dbReference type="Pfam" id="PF00702">
    <property type="entry name" value="Hydrolase"/>
    <property type="match status" value="1"/>
</dbReference>
<sequence length="236" mass="25531">MPCNTAAVRIRAVVFDLFITLTDWEAERCRPRFMDDLAAALGADPLAFSSLMRATFTERVTGALGDARSTFSTLATRLGCDLSPEDLDRVIALRLEQQRRTLTPRAGVLNALSDLRSAGYAIGVLTDCTAETPELWPSLPYAAVVDAVAFSCEIGQRKPHPAGYDDIARKLGAAAEECLYVGDGSSAELTGATSVGMTAVLVETPFGTDFRYDAEDHWTGRSVSELHQVARVLRDL</sequence>
<dbReference type="PANTHER" id="PTHR43316">
    <property type="entry name" value="HYDROLASE, HALOACID DELAHOGENASE-RELATED"/>
    <property type="match status" value="1"/>
</dbReference>
<evidence type="ECO:0000313" key="2">
    <source>
        <dbReference type="EMBL" id="CAA9254197.1"/>
    </source>
</evidence>
<name>A0A6J4ILU0_9ACTN</name>
<organism evidence="2">
    <name type="scientific">uncultured Acidimicrobiales bacterium</name>
    <dbReference type="NCBI Taxonomy" id="310071"/>
    <lineage>
        <taxon>Bacteria</taxon>
        <taxon>Bacillati</taxon>
        <taxon>Actinomycetota</taxon>
        <taxon>Acidimicrobiia</taxon>
        <taxon>Acidimicrobiales</taxon>
        <taxon>environmental samples</taxon>
    </lineage>
</organism>
<reference evidence="2" key="1">
    <citation type="submission" date="2020-02" db="EMBL/GenBank/DDBJ databases">
        <authorList>
            <person name="Meier V. D."/>
        </authorList>
    </citation>
    <scope>NUCLEOTIDE SEQUENCE</scope>
    <source>
        <strain evidence="2">AVDCRST_MAG10</strain>
    </source>
</reference>
<dbReference type="AlphaFoldDB" id="A0A6J4ILU0"/>
<dbReference type="InterPro" id="IPR023214">
    <property type="entry name" value="HAD_sf"/>
</dbReference>
<dbReference type="SFLD" id="SFLDS00003">
    <property type="entry name" value="Haloacid_Dehalogenase"/>
    <property type="match status" value="1"/>
</dbReference>
<dbReference type="GO" id="GO:0016787">
    <property type="term" value="F:hydrolase activity"/>
    <property type="evidence" value="ECO:0007669"/>
    <property type="project" value="UniProtKB-KW"/>
</dbReference>
<dbReference type="Gene3D" id="3.40.50.1000">
    <property type="entry name" value="HAD superfamily/HAD-like"/>
    <property type="match status" value="1"/>
</dbReference>
<protein>
    <submittedName>
        <fullName evidence="2">Uncharacterized protein</fullName>
    </submittedName>
</protein>
<evidence type="ECO:0000256" key="1">
    <source>
        <dbReference type="ARBA" id="ARBA00022801"/>
    </source>
</evidence>
<accession>A0A6J4ILU0</accession>
<dbReference type="PRINTS" id="PR00413">
    <property type="entry name" value="HADHALOGNASE"/>
</dbReference>
<dbReference type="InterPro" id="IPR051540">
    <property type="entry name" value="S-2-haloacid_dehalogenase"/>
</dbReference>
<gene>
    <name evidence="2" type="ORF">AVDCRST_MAG10-2393</name>
</gene>
<dbReference type="EMBL" id="CADCTB010000145">
    <property type="protein sequence ID" value="CAA9254197.1"/>
    <property type="molecule type" value="Genomic_DNA"/>
</dbReference>
<dbReference type="SFLD" id="SFLDG01129">
    <property type="entry name" value="C1.5:_HAD__Beta-PGM__Phosphata"/>
    <property type="match status" value="1"/>
</dbReference>
<proteinExistence type="predicted"/>
<keyword evidence="1" id="KW-0378">Hydrolase</keyword>
<dbReference type="PANTHER" id="PTHR43316:SF3">
    <property type="entry name" value="HALOACID DEHALOGENASE, TYPE II (AFU_ORTHOLOGUE AFUA_2G07750)-RELATED"/>
    <property type="match status" value="1"/>
</dbReference>
<dbReference type="SUPFAM" id="SSF56784">
    <property type="entry name" value="HAD-like"/>
    <property type="match status" value="1"/>
</dbReference>
<dbReference type="InterPro" id="IPR036412">
    <property type="entry name" value="HAD-like_sf"/>
</dbReference>
<dbReference type="InterPro" id="IPR006439">
    <property type="entry name" value="HAD-SF_hydro_IA"/>
</dbReference>